<protein>
    <submittedName>
        <fullName evidence="2">Uncharacterized protein</fullName>
    </submittedName>
</protein>
<proteinExistence type="predicted"/>
<organism evidence="2 3">
    <name type="scientific">Carnegiea gigantea</name>
    <dbReference type="NCBI Taxonomy" id="171969"/>
    <lineage>
        <taxon>Eukaryota</taxon>
        <taxon>Viridiplantae</taxon>
        <taxon>Streptophyta</taxon>
        <taxon>Embryophyta</taxon>
        <taxon>Tracheophyta</taxon>
        <taxon>Spermatophyta</taxon>
        <taxon>Magnoliopsida</taxon>
        <taxon>eudicotyledons</taxon>
        <taxon>Gunneridae</taxon>
        <taxon>Pentapetalae</taxon>
        <taxon>Caryophyllales</taxon>
        <taxon>Cactineae</taxon>
        <taxon>Cactaceae</taxon>
        <taxon>Cactoideae</taxon>
        <taxon>Echinocereeae</taxon>
        <taxon>Carnegiea</taxon>
    </lineage>
</organism>
<dbReference type="Proteomes" id="UP001153076">
    <property type="component" value="Unassembled WGS sequence"/>
</dbReference>
<evidence type="ECO:0000313" key="2">
    <source>
        <dbReference type="EMBL" id="KAJ8421786.1"/>
    </source>
</evidence>
<dbReference type="EMBL" id="JAKOGI010002536">
    <property type="protein sequence ID" value="KAJ8421786.1"/>
    <property type="molecule type" value="Genomic_DNA"/>
</dbReference>
<gene>
    <name evidence="2" type="ORF">Cgig2_021724</name>
</gene>
<evidence type="ECO:0000256" key="1">
    <source>
        <dbReference type="SAM" id="MobiDB-lite"/>
    </source>
</evidence>
<evidence type="ECO:0000313" key="3">
    <source>
        <dbReference type="Proteomes" id="UP001153076"/>
    </source>
</evidence>
<keyword evidence="3" id="KW-1185">Reference proteome</keyword>
<accession>A0A9Q1GMA2</accession>
<name>A0A9Q1GMA2_9CARY</name>
<sequence length="478" mass="52586">MNLKLHSGTQCLTSIIHHTTSPPHLLRPSFSRVQDLHVGLLPLPSNLLVLLVVVSLELATLPSSQRYPHLNATPSRINYFLALLSIFRRPYSDDQGFQFWSHISHFSLCPSLPHPSALATSSFLASTTHISTPSPPALVLQSLGPSRRPPPSSQQPFGHARCGFARTSHATLISALPLHGSTIFRHFCPFFRRLYSDNQHPPYHISTPSPPALVLQSPGPSRQPPPSSQQPFGLARCGFARTSQATLISALPSSQRYPSRINYFLALLSIFRGSYSDKQHPPHHISTPSPPALVLQSPGPSCRPPPSSQQPFGLARCGFTRTSHATLISALPSSQRYPFTDELFSSTFVHFSAPLFRQPVLSVALSSLLFCSCNLISSSIHHTTSPPHLLRPSFPRVQDLHIGLLPLPSNLLVLLIEVSLKLATLPSSQRYPFTDRLFFGTFVHFSAPLCSQSGNLIYQSYVIILHPQPHTLSQTDMG</sequence>
<comment type="caution">
    <text evidence="2">The sequence shown here is derived from an EMBL/GenBank/DDBJ whole genome shotgun (WGS) entry which is preliminary data.</text>
</comment>
<dbReference type="AlphaFoldDB" id="A0A9Q1GMA2"/>
<feature type="region of interest" description="Disordered" evidence="1">
    <location>
        <begin position="205"/>
        <end position="233"/>
    </location>
</feature>
<reference evidence="2" key="1">
    <citation type="submission" date="2022-04" db="EMBL/GenBank/DDBJ databases">
        <title>Carnegiea gigantea Genome sequencing and assembly v2.</title>
        <authorList>
            <person name="Copetti D."/>
            <person name="Sanderson M.J."/>
            <person name="Burquez A."/>
            <person name="Wojciechowski M.F."/>
        </authorList>
    </citation>
    <scope>NUCLEOTIDE SEQUENCE</scope>
    <source>
        <strain evidence="2">SGP5-SGP5p</strain>
        <tissue evidence="2">Aerial part</tissue>
    </source>
</reference>